<gene>
    <name evidence="2" type="ORF">PISMIDRAFT_686782</name>
</gene>
<organism evidence="2 3">
    <name type="scientific">Pisolithus microcarpus 441</name>
    <dbReference type="NCBI Taxonomy" id="765257"/>
    <lineage>
        <taxon>Eukaryota</taxon>
        <taxon>Fungi</taxon>
        <taxon>Dikarya</taxon>
        <taxon>Basidiomycota</taxon>
        <taxon>Agaricomycotina</taxon>
        <taxon>Agaricomycetes</taxon>
        <taxon>Agaricomycetidae</taxon>
        <taxon>Boletales</taxon>
        <taxon>Sclerodermatineae</taxon>
        <taxon>Pisolithaceae</taxon>
        <taxon>Pisolithus</taxon>
    </lineage>
</organism>
<protein>
    <submittedName>
        <fullName evidence="2">Uncharacterized protein</fullName>
    </submittedName>
</protein>
<sequence>MERACEGRDPTGAGRPRTTHSPTYHDACPPINHQDGKSSYIQYDTGPVGDWPVGLALALCKI</sequence>
<proteinExistence type="predicted"/>
<reference evidence="2 3" key="1">
    <citation type="submission" date="2014-04" db="EMBL/GenBank/DDBJ databases">
        <authorList>
            <consortium name="DOE Joint Genome Institute"/>
            <person name="Kuo A."/>
            <person name="Kohler A."/>
            <person name="Costa M.D."/>
            <person name="Nagy L.G."/>
            <person name="Floudas D."/>
            <person name="Copeland A."/>
            <person name="Barry K.W."/>
            <person name="Cichocki N."/>
            <person name="Veneault-Fourrey C."/>
            <person name="LaButti K."/>
            <person name="Lindquist E.A."/>
            <person name="Lipzen A."/>
            <person name="Lundell T."/>
            <person name="Morin E."/>
            <person name="Murat C."/>
            <person name="Sun H."/>
            <person name="Tunlid A."/>
            <person name="Henrissat B."/>
            <person name="Grigoriev I.V."/>
            <person name="Hibbett D.S."/>
            <person name="Martin F."/>
            <person name="Nordberg H.P."/>
            <person name="Cantor M.N."/>
            <person name="Hua S.X."/>
        </authorList>
    </citation>
    <scope>NUCLEOTIDE SEQUENCE [LARGE SCALE GENOMIC DNA]</scope>
    <source>
        <strain evidence="2 3">441</strain>
    </source>
</reference>
<dbReference type="Proteomes" id="UP000054018">
    <property type="component" value="Unassembled WGS sequence"/>
</dbReference>
<dbReference type="EMBL" id="KN833869">
    <property type="protein sequence ID" value="KIK16020.1"/>
    <property type="molecule type" value="Genomic_DNA"/>
</dbReference>
<feature type="non-terminal residue" evidence="2">
    <location>
        <position position="62"/>
    </location>
</feature>
<accession>A0A0C9XUI4</accession>
<dbReference type="HOGENOM" id="CLU_2910435_0_0_1"/>
<evidence type="ECO:0000256" key="1">
    <source>
        <dbReference type="SAM" id="MobiDB-lite"/>
    </source>
</evidence>
<name>A0A0C9XUI4_9AGAM</name>
<keyword evidence="3" id="KW-1185">Reference proteome</keyword>
<feature type="region of interest" description="Disordered" evidence="1">
    <location>
        <begin position="1"/>
        <end position="31"/>
    </location>
</feature>
<reference evidence="3" key="2">
    <citation type="submission" date="2015-01" db="EMBL/GenBank/DDBJ databases">
        <title>Evolutionary Origins and Diversification of the Mycorrhizal Mutualists.</title>
        <authorList>
            <consortium name="DOE Joint Genome Institute"/>
            <consortium name="Mycorrhizal Genomics Consortium"/>
            <person name="Kohler A."/>
            <person name="Kuo A."/>
            <person name="Nagy L.G."/>
            <person name="Floudas D."/>
            <person name="Copeland A."/>
            <person name="Barry K.W."/>
            <person name="Cichocki N."/>
            <person name="Veneault-Fourrey C."/>
            <person name="LaButti K."/>
            <person name="Lindquist E.A."/>
            <person name="Lipzen A."/>
            <person name="Lundell T."/>
            <person name="Morin E."/>
            <person name="Murat C."/>
            <person name="Riley R."/>
            <person name="Ohm R."/>
            <person name="Sun H."/>
            <person name="Tunlid A."/>
            <person name="Henrissat B."/>
            <person name="Grigoriev I.V."/>
            <person name="Hibbett D.S."/>
            <person name="Martin F."/>
        </authorList>
    </citation>
    <scope>NUCLEOTIDE SEQUENCE [LARGE SCALE GENOMIC DNA]</scope>
    <source>
        <strain evidence="3">441</strain>
    </source>
</reference>
<evidence type="ECO:0000313" key="2">
    <source>
        <dbReference type="EMBL" id="KIK16020.1"/>
    </source>
</evidence>
<dbReference type="AlphaFoldDB" id="A0A0C9XUI4"/>
<evidence type="ECO:0000313" key="3">
    <source>
        <dbReference type="Proteomes" id="UP000054018"/>
    </source>
</evidence>